<keyword evidence="2" id="KW-0812">Transmembrane</keyword>
<evidence type="ECO:0000256" key="2">
    <source>
        <dbReference type="SAM" id="Phobius"/>
    </source>
</evidence>
<dbReference type="Proteomes" id="UP001234178">
    <property type="component" value="Unassembled WGS sequence"/>
</dbReference>
<accession>A0ABQ9ZRX4</accession>
<feature type="region of interest" description="Disordered" evidence="1">
    <location>
        <begin position="87"/>
        <end position="127"/>
    </location>
</feature>
<evidence type="ECO:0000313" key="3">
    <source>
        <dbReference type="EMBL" id="KAK4015370.1"/>
    </source>
</evidence>
<feature type="transmembrane region" description="Helical" evidence="2">
    <location>
        <begin position="21"/>
        <end position="39"/>
    </location>
</feature>
<protein>
    <submittedName>
        <fullName evidence="3">Uncharacterized protein</fullName>
    </submittedName>
</protein>
<organism evidence="3 4">
    <name type="scientific">Daphnia magna</name>
    <dbReference type="NCBI Taxonomy" id="35525"/>
    <lineage>
        <taxon>Eukaryota</taxon>
        <taxon>Metazoa</taxon>
        <taxon>Ecdysozoa</taxon>
        <taxon>Arthropoda</taxon>
        <taxon>Crustacea</taxon>
        <taxon>Branchiopoda</taxon>
        <taxon>Diplostraca</taxon>
        <taxon>Cladocera</taxon>
        <taxon>Anomopoda</taxon>
        <taxon>Daphniidae</taxon>
        <taxon>Daphnia</taxon>
    </lineage>
</organism>
<comment type="caution">
    <text evidence="3">The sequence shown here is derived from an EMBL/GenBank/DDBJ whole genome shotgun (WGS) entry which is preliminary data.</text>
</comment>
<gene>
    <name evidence="3" type="ORF">OUZ56_030350</name>
</gene>
<proteinExistence type="predicted"/>
<evidence type="ECO:0000256" key="1">
    <source>
        <dbReference type="SAM" id="MobiDB-lite"/>
    </source>
</evidence>
<feature type="compositionally biased region" description="Basic and acidic residues" evidence="1">
    <location>
        <begin position="99"/>
        <end position="127"/>
    </location>
</feature>
<keyword evidence="4" id="KW-1185">Reference proteome</keyword>
<keyword evidence="2" id="KW-0472">Membrane</keyword>
<dbReference type="EMBL" id="JAOYFB010000005">
    <property type="protein sequence ID" value="KAK4015370.1"/>
    <property type="molecule type" value="Genomic_DNA"/>
</dbReference>
<reference evidence="3 4" key="1">
    <citation type="journal article" date="2023" name="Nucleic Acids Res.">
        <title>The hologenome of Daphnia magna reveals possible DNA methylation and microbiome-mediated evolution of the host genome.</title>
        <authorList>
            <person name="Chaturvedi A."/>
            <person name="Li X."/>
            <person name="Dhandapani V."/>
            <person name="Marshall H."/>
            <person name="Kissane S."/>
            <person name="Cuenca-Cambronero M."/>
            <person name="Asole G."/>
            <person name="Calvet F."/>
            <person name="Ruiz-Romero M."/>
            <person name="Marangio P."/>
            <person name="Guigo R."/>
            <person name="Rago D."/>
            <person name="Mirbahai L."/>
            <person name="Eastwood N."/>
            <person name="Colbourne J.K."/>
            <person name="Zhou J."/>
            <person name="Mallon E."/>
            <person name="Orsini L."/>
        </authorList>
    </citation>
    <scope>NUCLEOTIDE SEQUENCE [LARGE SCALE GENOMIC DNA]</scope>
    <source>
        <strain evidence="3">LRV0_1</strain>
    </source>
</reference>
<evidence type="ECO:0000313" key="4">
    <source>
        <dbReference type="Proteomes" id="UP001234178"/>
    </source>
</evidence>
<name>A0ABQ9ZRX4_9CRUS</name>
<sequence length="127" mass="14670">MFHLIPKERSKRGMRETHNHERIYGHFAFLFFFTAFQVIQRTAGDVKFSFASEQKPPLNGSFATKALRPFKLWESIAFGTIHEFQMRDSPARGSTADKLNAHEAKETNGDERTEVSRRKIEWEGGHG</sequence>
<keyword evidence="2" id="KW-1133">Transmembrane helix</keyword>